<accession>A0A0G2HUI3</accession>
<name>A0A0G2HUI3_9EURO</name>
<dbReference type="EMBL" id="LCZI01001228">
    <property type="protein sequence ID" value="KKZ61852.1"/>
    <property type="molecule type" value="Genomic_DNA"/>
</dbReference>
<organism evidence="2 3">
    <name type="scientific">[Emmonsia] crescens</name>
    <dbReference type="NCBI Taxonomy" id="73230"/>
    <lineage>
        <taxon>Eukaryota</taxon>
        <taxon>Fungi</taxon>
        <taxon>Dikarya</taxon>
        <taxon>Ascomycota</taxon>
        <taxon>Pezizomycotina</taxon>
        <taxon>Eurotiomycetes</taxon>
        <taxon>Eurotiomycetidae</taxon>
        <taxon>Onygenales</taxon>
        <taxon>Ajellomycetaceae</taxon>
        <taxon>Emergomyces</taxon>
    </lineage>
</organism>
<comment type="caution">
    <text evidence="2">The sequence shown here is derived from an EMBL/GenBank/DDBJ whole genome shotgun (WGS) entry which is preliminary data.</text>
</comment>
<gene>
    <name evidence="2" type="ORF">EMCG_03641</name>
</gene>
<feature type="compositionally biased region" description="Basic and acidic residues" evidence="1">
    <location>
        <begin position="34"/>
        <end position="50"/>
    </location>
</feature>
<sequence>MTPKETETSLSCSLLSPIAIGGFTSTTAPSVARSIRDDPSATHEGHDRGPEYPTDPVPGTWPKAENGQ</sequence>
<evidence type="ECO:0000256" key="1">
    <source>
        <dbReference type="SAM" id="MobiDB-lite"/>
    </source>
</evidence>
<evidence type="ECO:0000313" key="3">
    <source>
        <dbReference type="Proteomes" id="UP000034164"/>
    </source>
</evidence>
<dbReference type="VEuPathDB" id="FungiDB:EMCG_03641"/>
<evidence type="ECO:0000313" key="2">
    <source>
        <dbReference type="EMBL" id="KKZ61852.1"/>
    </source>
</evidence>
<dbReference type="AlphaFoldDB" id="A0A0G2HUI3"/>
<feature type="region of interest" description="Disordered" evidence="1">
    <location>
        <begin position="20"/>
        <end position="68"/>
    </location>
</feature>
<dbReference type="Proteomes" id="UP000034164">
    <property type="component" value="Unassembled WGS sequence"/>
</dbReference>
<protein>
    <submittedName>
        <fullName evidence="2">Uncharacterized protein</fullName>
    </submittedName>
</protein>
<proteinExistence type="predicted"/>
<reference evidence="3" key="1">
    <citation type="journal article" date="2015" name="PLoS Genet.">
        <title>The dynamic genome and transcriptome of the human fungal pathogen Blastomyces and close relative Emmonsia.</title>
        <authorList>
            <person name="Munoz J.F."/>
            <person name="Gauthier G.M."/>
            <person name="Desjardins C.A."/>
            <person name="Gallo J.E."/>
            <person name="Holder J."/>
            <person name="Sullivan T.D."/>
            <person name="Marty A.J."/>
            <person name="Carmen J.C."/>
            <person name="Chen Z."/>
            <person name="Ding L."/>
            <person name="Gujja S."/>
            <person name="Magrini V."/>
            <person name="Misas E."/>
            <person name="Mitreva M."/>
            <person name="Priest M."/>
            <person name="Saif S."/>
            <person name="Whiston E.A."/>
            <person name="Young S."/>
            <person name="Zeng Q."/>
            <person name="Goldman W.E."/>
            <person name="Mardis E.R."/>
            <person name="Taylor J.W."/>
            <person name="McEwen J.G."/>
            <person name="Clay O.K."/>
            <person name="Klein B.S."/>
            <person name="Cuomo C.A."/>
        </authorList>
    </citation>
    <scope>NUCLEOTIDE SEQUENCE [LARGE SCALE GENOMIC DNA]</scope>
    <source>
        <strain evidence="3">UAMH 3008</strain>
    </source>
</reference>